<evidence type="ECO:0000256" key="4">
    <source>
        <dbReference type="ARBA" id="ARBA00022719"/>
    </source>
</evidence>
<evidence type="ECO:0000256" key="3">
    <source>
        <dbReference type="ARBA" id="ARBA00022692"/>
    </source>
</evidence>
<comment type="caution">
    <text evidence="12">The sequence shown here is derived from an EMBL/GenBank/DDBJ whole genome shotgun (WGS) entry which is preliminary data.</text>
</comment>
<evidence type="ECO:0000256" key="2">
    <source>
        <dbReference type="ARBA" id="ARBA00006214"/>
    </source>
</evidence>
<dbReference type="Pfam" id="PF07884">
    <property type="entry name" value="VKOR"/>
    <property type="match status" value="1"/>
</dbReference>
<gene>
    <name evidence="12" type="ORF">AFL01nite_10920</name>
</gene>
<evidence type="ECO:0000256" key="5">
    <source>
        <dbReference type="ARBA" id="ARBA00022989"/>
    </source>
</evidence>
<evidence type="ECO:0000313" key="13">
    <source>
        <dbReference type="Proteomes" id="UP000321769"/>
    </source>
</evidence>
<dbReference type="InterPro" id="IPR041714">
    <property type="entry name" value="VKOR_Actinobacteria"/>
</dbReference>
<evidence type="ECO:0000256" key="6">
    <source>
        <dbReference type="ARBA" id="ARBA00023002"/>
    </source>
</evidence>
<protein>
    <recommendedName>
        <fullName evidence="11">Vitamin K epoxide reductase domain-containing protein</fullName>
    </recommendedName>
</protein>
<dbReference type="GO" id="GO:0048038">
    <property type="term" value="F:quinone binding"/>
    <property type="evidence" value="ECO:0007669"/>
    <property type="project" value="UniProtKB-KW"/>
</dbReference>
<dbReference type="SMART" id="SM00756">
    <property type="entry name" value="VKc"/>
    <property type="match status" value="1"/>
</dbReference>
<dbReference type="InterPro" id="IPR012932">
    <property type="entry name" value="VKOR"/>
</dbReference>
<feature type="transmembrane region" description="Helical" evidence="10">
    <location>
        <begin position="68"/>
        <end position="86"/>
    </location>
</feature>
<sequence length="188" mass="20364">MIVAGVVGLIAATVLTYDKLQLLQQKLDVANGDADEVAGFLCDVSRWASCSGVMSSEEASAFGIPNSMLGMIGFSVLLALGVVHVSGISLPRWMWAGVQVGVTAGVLFVTWLQYQAIYDIGLLCLYCVAVWIVVIPIFVLVTRASLNLWRPGSRVARFLSNWTLLVVLLWYVIVTGLIFIEFGSSVFS</sequence>
<evidence type="ECO:0000256" key="8">
    <source>
        <dbReference type="ARBA" id="ARBA00023157"/>
    </source>
</evidence>
<dbReference type="EMBL" id="BJZQ01000003">
    <property type="protein sequence ID" value="GEO88765.1"/>
    <property type="molecule type" value="Genomic_DNA"/>
</dbReference>
<keyword evidence="5 10" id="KW-1133">Transmembrane helix</keyword>
<dbReference type="Gene3D" id="1.20.1440.130">
    <property type="entry name" value="VKOR domain"/>
    <property type="match status" value="1"/>
</dbReference>
<evidence type="ECO:0000256" key="7">
    <source>
        <dbReference type="ARBA" id="ARBA00023136"/>
    </source>
</evidence>
<dbReference type="CDD" id="cd12922">
    <property type="entry name" value="VKOR_5"/>
    <property type="match status" value="1"/>
</dbReference>
<keyword evidence="4" id="KW-0874">Quinone</keyword>
<reference evidence="12 13" key="1">
    <citation type="submission" date="2019-07" db="EMBL/GenBank/DDBJ databases">
        <title>Whole genome shotgun sequence of Aeromicrobium flavum NBRC 107625.</title>
        <authorList>
            <person name="Hosoyama A."/>
            <person name="Uohara A."/>
            <person name="Ohji S."/>
            <person name="Ichikawa N."/>
        </authorList>
    </citation>
    <scope>NUCLEOTIDE SEQUENCE [LARGE SCALE GENOMIC DNA]</scope>
    <source>
        <strain evidence="12 13">NBRC 107625</strain>
    </source>
</reference>
<keyword evidence="3 10" id="KW-0812">Transmembrane</keyword>
<dbReference type="GO" id="GO:0016491">
    <property type="term" value="F:oxidoreductase activity"/>
    <property type="evidence" value="ECO:0007669"/>
    <property type="project" value="UniProtKB-KW"/>
</dbReference>
<comment type="subcellular location">
    <subcellularLocation>
        <location evidence="1">Membrane</location>
        <topology evidence="1">Multi-pass membrane protein</topology>
    </subcellularLocation>
</comment>
<keyword evidence="7 10" id="KW-0472">Membrane</keyword>
<organism evidence="12 13">
    <name type="scientific">Aeromicrobium flavum</name>
    <dbReference type="NCBI Taxonomy" id="416568"/>
    <lineage>
        <taxon>Bacteria</taxon>
        <taxon>Bacillati</taxon>
        <taxon>Actinomycetota</taxon>
        <taxon>Actinomycetes</taxon>
        <taxon>Propionibacteriales</taxon>
        <taxon>Nocardioidaceae</taxon>
        <taxon>Aeromicrobium</taxon>
    </lineage>
</organism>
<evidence type="ECO:0000256" key="1">
    <source>
        <dbReference type="ARBA" id="ARBA00004141"/>
    </source>
</evidence>
<keyword evidence="8" id="KW-1015">Disulfide bond</keyword>
<keyword evidence="13" id="KW-1185">Reference proteome</keyword>
<feature type="transmembrane region" description="Helical" evidence="10">
    <location>
        <begin position="162"/>
        <end position="180"/>
    </location>
</feature>
<comment type="similarity">
    <text evidence="2">Belongs to the VKOR family.</text>
</comment>
<proteinExistence type="inferred from homology"/>
<feature type="domain" description="Vitamin K epoxide reductase" evidence="11">
    <location>
        <begin position="1"/>
        <end position="145"/>
    </location>
</feature>
<feature type="transmembrane region" description="Helical" evidence="10">
    <location>
        <begin position="120"/>
        <end position="141"/>
    </location>
</feature>
<evidence type="ECO:0000313" key="12">
    <source>
        <dbReference type="EMBL" id="GEO88765.1"/>
    </source>
</evidence>
<feature type="transmembrane region" description="Helical" evidence="10">
    <location>
        <begin position="93"/>
        <end position="114"/>
    </location>
</feature>
<dbReference type="GO" id="GO:0016020">
    <property type="term" value="C:membrane"/>
    <property type="evidence" value="ECO:0007669"/>
    <property type="project" value="UniProtKB-SubCell"/>
</dbReference>
<keyword evidence="6" id="KW-0560">Oxidoreductase</keyword>
<evidence type="ECO:0000256" key="9">
    <source>
        <dbReference type="ARBA" id="ARBA00023284"/>
    </source>
</evidence>
<evidence type="ECO:0000256" key="10">
    <source>
        <dbReference type="SAM" id="Phobius"/>
    </source>
</evidence>
<dbReference type="InterPro" id="IPR038354">
    <property type="entry name" value="VKOR_sf"/>
</dbReference>
<evidence type="ECO:0000259" key="11">
    <source>
        <dbReference type="SMART" id="SM00756"/>
    </source>
</evidence>
<dbReference type="AlphaFoldDB" id="A0A512HTN2"/>
<dbReference type="Proteomes" id="UP000321769">
    <property type="component" value="Unassembled WGS sequence"/>
</dbReference>
<keyword evidence="9" id="KW-0676">Redox-active center</keyword>
<name>A0A512HTN2_9ACTN</name>
<accession>A0A512HTN2</accession>